<comment type="similarity">
    <text evidence="2 6">Belongs to the peroxisomal membrane protein PXMP2/4 family.</text>
</comment>
<protein>
    <submittedName>
        <fullName evidence="7">Mpv17 / PMP22 family protein</fullName>
    </submittedName>
</protein>
<sequence>MFSVYRTSVCSIASTASRRVYHNSLRNLKASVDRPAESAAAKVASETVTKEASSSWAKENPFLFQLGVATVKTSAADLVAQMVAERKSLEEVDWKRNAIFVVFGFAYLGGFQYWLMVTKYRQWFPTMDRFAKLPFADKLKDTAGILDAAKMVLFDITVHLPLIYFPTYYTVKEFVGGHSWNPIDWIQDGVGKYCTNAKEDLSAMIKLWGPSDCIQFVLPVHIRLPFRHVVSFFWTAYVSFTRGAIEDDATPKITESIETN</sequence>
<evidence type="ECO:0000256" key="3">
    <source>
        <dbReference type="ARBA" id="ARBA00022692"/>
    </source>
</evidence>
<keyword evidence="3 6" id="KW-0812">Transmembrane</keyword>
<dbReference type="GO" id="GO:0005737">
    <property type="term" value="C:cytoplasm"/>
    <property type="evidence" value="ECO:0007669"/>
    <property type="project" value="TreeGrafter"/>
</dbReference>
<comment type="subcellular location">
    <subcellularLocation>
        <location evidence="1">Membrane</location>
        <topology evidence="1">Multi-pass membrane protein</topology>
    </subcellularLocation>
</comment>
<keyword evidence="9" id="KW-1185">Reference proteome</keyword>
<name>A0A9K3L5Q5_9STRA</name>
<dbReference type="Proteomes" id="UP000693970">
    <property type="component" value="Unassembled WGS sequence"/>
</dbReference>
<dbReference type="GO" id="GO:0016020">
    <property type="term" value="C:membrane"/>
    <property type="evidence" value="ECO:0007669"/>
    <property type="project" value="UniProtKB-SubCell"/>
</dbReference>
<dbReference type="PANTHER" id="PTHR11266">
    <property type="entry name" value="PEROXISOMAL MEMBRANE PROTEIN 2, PXMP2 MPV17"/>
    <property type="match status" value="1"/>
</dbReference>
<feature type="transmembrane region" description="Helical" evidence="6">
    <location>
        <begin position="98"/>
        <end position="117"/>
    </location>
</feature>
<evidence type="ECO:0000313" key="8">
    <source>
        <dbReference type="EMBL" id="KAG7361040.1"/>
    </source>
</evidence>
<evidence type="ECO:0000256" key="1">
    <source>
        <dbReference type="ARBA" id="ARBA00004141"/>
    </source>
</evidence>
<dbReference type="InterPro" id="IPR007248">
    <property type="entry name" value="Mpv17_PMP22"/>
</dbReference>
<dbReference type="AlphaFoldDB" id="A0A9K3L5Q5"/>
<dbReference type="EMBL" id="JAGRRH010000013">
    <property type="protein sequence ID" value="KAG7361040.1"/>
    <property type="molecule type" value="Genomic_DNA"/>
</dbReference>
<dbReference type="EMBL" id="JAGRRH010000015">
    <property type="protein sequence ID" value="KAG7356135.1"/>
    <property type="molecule type" value="Genomic_DNA"/>
</dbReference>
<evidence type="ECO:0000256" key="6">
    <source>
        <dbReference type="RuleBase" id="RU363053"/>
    </source>
</evidence>
<dbReference type="OrthoDB" id="5345392at2759"/>
<keyword evidence="4 6" id="KW-1133">Transmembrane helix</keyword>
<comment type="caution">
    <text evidence="7">The sequence shown here is derived from an EMBL/GenBank/DDBJ whole genome shotgun (WGS) entry which is preliminary data.</text>
</comment>
<evidence type="ECO:0000256" key="2">
    <source>
        <dbReference type="ARBA" id="ARBA00006824"/>
    </source>
</evidence>
<proteinExistence type="inferred from homology"/>
<evidence type="ECO:0000256" key="5">
    <source>
        <dbReference type="ARBA" id="ARBA00023136"/>
    </source>
</evidence>
<evidence type="ECO:0000313" key="7">
    <source>
        <dbReference type="EMBL" id="KAG7356135.1"/>
    </source>
</evidence>
<reference evidence="7" key="1">
    <citation type="journal article" date="2021" name="Sci. Rep.">
        <title>Diploid genomic architecture of Nitzschia inconspicua, an elite biomass production diatom.</title>
        <authorList>
            <person name="Oliver A."/>
            <person name="Podell S."/>
            <person name="Pinowska A."/>
            <person name="Traller J.C."/>
            <person name="Smith S.R."/>
            <person name="McClure R."/>
            <person name="Beliaev A."/>
            <person name="Bohutskyi P."/>
            <person name="Hill E.A."/>
            <person name="Rabines A."/>
            <person name="Zheng H."/>
            <person name="Allen L.Z."/>
            <person name="Kuo A."/>
            <person name="Grigoriev I.V."/>
            <person name="Allen A.E."/>
            <person name="Hazlebeck D."/>
            <person name="Allen E.E."/>
        </authorList>
    </citation>
    <scope>NUCLEOTIDE SEQUENCE</scope>
    <source>
        <strain evidence="7">Hildebrandi</strain>
    </source>
</reference>
<reference evidence="7" key="2">
    <citation type="submission" date="2021-04" db="EMBL/GenBank/DDBJ databases">
        <authorList>
            <person name="Podell S."/>
        </authorList>
    </citation>
    <scope>NUCLEOTIDE SEQUENCE</scope>
    <source>
        <strain evidence="7">Hildebrandi</strain>
    </source>
</reference>
<dbReference type="PANTHER" id="PTHR11266:SF80">
    <property type="entry name" value="PEROXISOMAL MEMBRANE PROTEIN 2"/>
    <property type="match status" value="1"/>
</dbReference>
<gene>
    <name evidence="7" type="ORF">IV203_000821</name>
    <name evidence="8" type="ORF">IV203_036140</name>
</gene>
<organism evidence="7 9">
    <name type="scientific">Nitzschia inconspicua</name>
    <dbReference type="NCBI Taxonomy" id="303405"/>
    <lineage>
        <taxon>Eukaryota</taxon>
        <taxon>Sar</taxon>
        <taxon>Stramenopiles</taxon>
        <taxon>Ochrophyta</taxon>
        <taxon>Bacillariophyta</taxon>
        <taxon>Bacillariophyceae</taxon>
        <taxon>Bacillariophycidae</taxon>
        <taxon>Bacillariales</taxon>
        <taxon>Bacillariaceae</taxon>
        <taxon>Nitzschia</taxon>
    </lineage>
</organism>
<keyword evidence="5 6" id="KW-0472">Membrane</keyword>
<evidence type="ECO:0000313" key="9">
    <source>
        <dbReference type="Proteomes" id="UP000693970"/>
    </source>
</evidence>
<accession>A0A9K3L5Q5</accession>
<evidence type="ECO:0000256" key="4">
    <source>
        <dbReference type="ARBA" id="ARBA00022989"/>
    </source>
</evidence>
<comment type="caution">
    <text evidence="6">Lacks conserved residue(s) required for the propagation of feature annotation.</text>
</comment>